<protein>
    <submittedName>
        <fullName evidence="7">Sodium/hydrogen exchanger</fullName>
    </submittedName>
</protein>
<dbReference type="RefSeq" id="WP_338602333.1">
    <property type="nucleotide sequence ID" value="NZ_AP028679.1"/>
</dbReference>
<sequence length="346" mass="37278">MERIFYYLTSEEVLQQMVAGLPVWGLLLLLIVCIVVLSKGADLMVDGAVALARRTGLPRIVIGATIISLGTTTPEMFVSVMAAWTGNPGLALGNGVGSIICDTGLIFGLMCIISRVPVRRYILNRTGWVQVASATLLVLLALLALWQNPQNPVLGRGVGVLFLVLLVGYLYMSYRWARQSGLVDEPEEDQAPWGLGRSLGCTLLGLAGVIVGSRLLVPTAAEGAARLGVPQDVIAATLVAFGTSLPELMTAISAVKKRQPQIMVGNVVGADVLNCLFVIGAAAVARPLSVPPNFYSFHFPAMLLILYSFRLFIRLNTDGWFKRWQGAWILGIYLAYLVAQYGFNLG</sequence>
<feature type="transmembrane region" description="Helical" evidence="5">
    <location>
        <begin position="193"/>
        <end position="213"/>
    </location>
</feature>
<dbReference type="GO" id="GO:0006874">
    <property type="term" value="P:intracellular calcium ion homeostasis"/>
    <property type="evidence" value="ECO:0007669"/>
    <property type="project" value="TreeGrafter"/>
</dbReference>
<dbReference type="Pfam" id="PF01699">
    <property type="entry name" value="Na_Ca_ex"/>
    <property type="match status" value="2"/>
</dbReference>
<dbReference type="GO" id="GO:0005262">
    <property type="term" value="F:calcium channel activity"/>
    <property type="evidence" value="ECO:0007669"/>
    <property type="project" value="TreeGrafter"/>
</dbReference>
<dbReference type="InterPro" id="IPR004481">
    <property type="entry name" value="K/Na/Ca-exchanger"/>
</dbReference>
<dbReference type="InterPro" id="IPR044880">
    <property type="entry name" value="NCX_ion-bd_dom_sf"/>
</dbReference>
<dbReference type="Gene3D" id="1.20.1420.30">
    <property type="entry name" value="NCX, central ion-binding region"/>
    <property type="match status" value="1"/>
</dbReference>
<evidence type="ECO:0000256" key="3">
    <source>
        <dbReference type="ARBA" id="ARBA00022989"/>
    </source>
</evidence>
<evidence type="ECO:0000313" key="8">
    <source>
        <dbReference type="Proteomes" id="UP001366166"/>
    </source>
</evidence>
<feature type="transmembrane region" description="Helical" evidence="5">
    <location>
        <begin position="20"/>
        <end position="39"/>
    </location>
</feature>
<feature type="transmembrane region" description="Helical" evidence="5">
    <location>
        <begin position="128"/>
        <end position="147"/>
    </location>
</feature>
<dbReference type="PANTHER" id="PTHR10846:SF8">
    <property type="entry name" value="INNER MEMBRANE PROTEIN YRBG"/>
    <property type="match status" value="1"/>
</dbReference>
<dbReference type="Proteomes" id="UP001366166">
    <property type="component" value="Chromosome"/>
</dbReference>
<feature type="transmembrane region" description="Helical" evidence="5">
    <location>
        <begin position="153"/>
        <end position="172"/>
    </location>
</feature>
<evidence type="ECO:0000256" key="4">
    <source>
        <dbReference type="ARBA" id="ARBA00023136"/>
    </source>
</evidence>
<dbReference type="GO" id="GO:0008273">
    <property type="term" value="F:calcium, potassium:sodium antiporter activity"/>
    <property type="evidence" value="ECO:0007669"/>
    <property type="project" value="TreeGrafter"/>
</dbReference>
<evidence type="ECO:0000313" key="7">
    <source>
        <dbReference type="EMBL" id="BEQ16473.1"/>
    </source>
</evidence>
<feature type="domain" description="Sodium/calcium exchanger membrane region" evidence="6">
    <location>
        <begin position="27"/>
        <end position="174"/>
    </location>
</feature>
<dbReference type="AlphaFoldDB" id="A0AAU9EH12"/>
<keyword evidence="2 5" id="KW-0812">Transmembrane</keyword>
<evidence type="ECO:0000256" key="5">
    <source>
        <dbReference type="SAM" id="Phobius"/>
    </source>
</evidence>
<dbReference type="EMBL" id="AP028679">
    <property type="protein sequence ID" value="BEQ16473.1"/>
    <property type="molecule type" value="Genomic_DNA"/>
</dbReference>
<keyword evidence="4 5" id="KW-0472">Membrane</keyword>
<dbReference type="InterPro" id="IPR004837">
    <property type="entry name" value="NaCa_Exmemb"/>
</dbReference>
<feature type="transmembrane region" description="Helical" evidence="5">
    <location>
        <begin position="96"/>
        <end position="116"/>
    </location>
</feature>
<proteinExistence type="predicted"/>
<accession>A0AAU9EH12</accession>
<feature type="transmembrane region" description="Helical" evidence="5">
    <location>
        <begin position="267"/>
        <end position="288"/>
    </location>
</feature>
<dbReference type="KEGG" id="dmp:FAK_35390"/>
<feature type="domain" description="Sodium/calcium exchanger membrane region" evidence="6">
    <location>
        <begin position="198"/>
        <end position="341"/>
    </location>
</feature>
<feature type="transmembrane region" description="Helical" evidence="5">
    <location>
        <begin position="60"/>
        <end position="84"/>
    </location>
</feature>
<dbReference type="GO" id="GO:0005886">
    <property type="term" value="C:plasma membrane"/>
    <property type="evidence" value="ECO:0007669"/>
    <property type="project" value="TreeGrafter"/>
</dbReference>
<evidence type="ECO:0000256" key="1">
    <source>
        <dbReference type="ARBA" id="ARBA00004141"/>
    </source>
</evidence>
<keyword evidence="8" id="KW-1185">Reference proteome</keyword>
<evidence type="ECO:0000259" key="6">
    <source>
        <dbReference type="Pfam" id="PF01699"/>
    </source>
</evidence>
<organism evidence="7 8">
    <name type="scientific">Desulfoferula mesophila</name>
    <dbReference type="NCBI Taxonomy" id="3058419"/>
    <lineage>
        <taxon>Bacteria</taxon>
        <taxon>Pseudomonadati</taxon>
        <taxon>Thermodesulfobacteriota</taxon>
        <taxon>Desulfarculia</taxon>
        <taxon>Desulfarculales</taxon>
        <taxon>Desulfarculaceae</taxon>
        <taxon>Desulfoferula</taxon>
    </lineage>
</organism>
<gene>
    <name evidence="7" type="ORF">FAK_35390</name>
</gene>
<feature type="transmembrane region" description="Helical" evidence="5">
    <location>
        <begin position="233"/>
        <end position="255"/>
    </location>
</feature>
<dbReference type="NCBIfam" id="TIGR00367">
    <property type="entry name" value="calcium/sodium antiporter"/>
    <property type="match status" value="1"/>
</dbReference>
<evidence type="ECO:0000256" key="2">
    <source>
        <dbReference type="ARBA" id="ARBA00022692"/>
    </source>
</evidence>
<feature type="transmembrane region" description="Helical" evidence="5">
    <location>
        <begin position="325"/>
        <end position="343"/>
    </location>
</feature>
<feature type="transmembrane region" description="Helical" evidence="5">
    <location>
        <begin position="294"/>
        <end position="313"/>
    </location>
</feature>
<comment type="subcellular location">
    <subcellularLocation>
        <location evidence="1">Membrane</location>
        <topology evidence="1">Multi-pass membrane protein</topology>
    </subcellularLocation>
</comment>
<keyword evidence="3 5" id="KW-1133">Transmembrane helix</keyword>
<reference evidence="8" key="1">
    <citation type="journal article" date="2023" name="Arch. Microbiol.">
        <title>Desulfoferula mesophilus gen. nov. sp. nov., a mesophilic sulfate-reducing bacterium isolated from a brackish lake sediment.</title>
        <authorList>
            <person name="Watanabe T."/>
            <person name="Yabe T."/>
            <person name="Tsuji J.M."/>
            <person name="Fukui M."/>
        </authorList>
    </citation>
    <scope>NUCLEOTIDE SEQUENCE [LARGE SCALE GENOMIC DNA]</scope>
    <source>
        <strain evidence="8">12FAK</strain>
    </source>
</reference>
<dbReference type="PANTHER" id="PTHR10846">
    <property type="entry name" value="SODIUM/POTASSIUM/CALCIUM EXCHANGER"/>
    <property type="match status" value="1"/>
</dbReference>
<name>A0AAU9EH12_9BACT</name>